<dbReference type="Proteomes" id="UP000585474">
    <property type="component" value="Unassembled WGS sequence"/>
</dbReference>
<name>A0A7J0E465_9ERIC</name>
<proteinExistence type="predicted"/>
<keyword evidence="1" id="KW-0732">Signal</keyword>
<dbReference type="EMBL" id="BJWL01000001">
    <property type="protein sequence ID" value="GFY81291.1"/>
    <property type="molecule type" value="Genomic_DNA"/>
</dbReference>
<reference evidence="2 3" key="1">
    <citation type="submission" date="2019-07" db="EMBL/GenBank/DDBJ databases">
        <title>De Novo Assembly of kiwifruit Actinidia rufa.</title>
        <authorList>
            <person name="Sugita-Konishi S."/>
            <person name="Sato K."/>
            <person name="Mori E."/>
            <person name="Abe Y."/>
            <person name="Kisaki G."/>
            <person name="Hamano K."/>
            <person name="Suezawa K."/>
            <person name="Otani M."/>
            <person name="Fukuda T."/>
            <person name="Manabe T."/>
            <person name="Gomi K."/>
            <person name="Tabuchi M."/>
            <person name="Akimitsu K."/>
            <person name="Kataoka I."/>
        </authorList>
    </citation>
    <scope>NUCLEOTIDE SEQUENCE [LARGE SCALE GENOMIC DNA]</scope>
    <source>
        <strain evidence="3">cv. Fuchu</strain>
    </source>
</reference>
<evidence type="ECO:0000256" key="1">
    <source>
        <dbReference type="SAM" id="SignalP"/>
    </source>
</evidence>
<protein>
    <submittedName>
        <fullName evidence="2">Uncharacterized protein</fullName>
    </submittedName>
</protein>
<accession>A0A7J0E465</accession>
<organism evidence="2 3">
    <name type="scientific">Actinidia rufa</name>
    <dbReference type="NCBI Taxonomy" id="165716"/>
    <lineage>
        <taxon>Eukaryota</taxon>
        <taxon>Viridiplantae</taxon>
        <taxon>Streptophyta</taxon>
        <taxon>Embryophyta</taxon>
        <taxon>Tracheophyta</taxon>
        <taxon>Spermatophyta</taxon>
        <taxon>Magnoliopsida</taxon>
        <taxon>eudicotyledons</taxon>
        <taxon>Gunneridae</taxon>
        <taxon>Pentapetalae</taxon>
        <taxon>asterids</taxon>
        <taxon>Ericales</taxon>
        <taxon>Actinidiaceae</taxon>
        <taxon>Actinidia</taxon>
    </lineage>
</organism>
<gene>
    <name evidence="2" type="ORF">Acr_01g0011000</name>
</gene>
<evidence type="ECO:0000313" key="2">
    <source>
        <dbReference type="EMBL" id="GFY81291.1"/>
    </source>
</evidence>
<dbReference type="AlphaFoldDB" id="A0A7J0E465"/>
<comment type="caution">
    <text evidence="2">The sequence shown here is derived from an EMBL/GenBank/DDBJ whole genome shotgun (WGS) entry which is preliminary data.</text>
</comment>
<feature type="signal peptide" evidence="1">
    <location>
        <begin position="1"/>
        <end position="16"/>
    </location>
</feature>
<feature type="chain" id="PRO_5029570399" evidence="1">
    <location>
        <begin position="17"/>
        <end position="243"/>
    </location>
</feature>
<sequence length="243" mass="27002">MMSLAWIVALFVSVYIELWYKGPASLLCSNSSTEIPCHGKASVQCVCTELQCRGLPNLLQQSLSNHFNLRTPKLDGNVRHIKASMWFQRAIVCLTWFMWDLRPDFPSYSVNLSDVNFSKGLIPRFLERMESGTSGLSPSIRRLAEILTRFISIRRSLCLFNVTDLLSVRLSRLIWDQRCLLSQPSRGGSVGSLTLSSDCPTTATWIDFANMLSAVGAYEYALSCSLSGDKTASASRHTSGCAI</sequence>
<evidence type="ECO:0000313" key="3">
    <source>
        <dbReference type="Proteomes" id="UP000585474"/>
    </source>
</evidence>
<keyword evidence="3" id="KW-1185">Reference proteome</keyword>